<proteinExistence type="predicted"/>
<name>A0ABT3HU86_9FLAO</name>
<evidence type="ECO:0000313" key="2">
    <source>
        <dbReference type="Proteomes" id="UP001163731"/>
    </source>
</evidence>
<evidence type="ECO:0008006" key="3">
    <source>
        <dbReference type="Google" id="ProtNLM"/>
    </source>
</evidence>
<gene>
    <name evidence="1" type="ORF">OMO38_02340</name>
</gene>
<protein>
    <recommendedName>
        <fullName evidence="3">Tetratricopeptide repeat protein</fullName>
    </recommendedName>
</protein>
<keyword evidence="2" id="KW-1185">Reference proteome</keyword>
<comment type="caution">
    <text evidence="1">The sequence shown here is derived from an EMBL/GenBank/DDBJ whole genome shotgun (WGS) entry which is preliminary data.</text>
</comment>
<dbReference type="EMBL" id="JAPDHW010000001">
    <property type="protein sequence ID" value="MCW3167357.1"/>
    <property type="molecule type" value="Genomic_DNA"/>
</dbReference>
<dbReference type="RefSeq" id="WP_264748637.1">
    <property type="nucleotide sequence ID" value="NZ_JAPDHW010000001.1"/>
</dbReference>
<sequence length="290" mass="33113">MKKIFITSSLVLSISMFSQTVSDLKFDSGVIDSENSYVVLPKKETDQKYGYGFIYFDEMAGYSFRSLGDLVVENGKLKVVTDQFHQSSMMISRIGNFNLKTARLNDDVVKKLNLESPPKWLEIYKSSKPENEKILNRASKLNGANNAQLALPKLLELYKNNFKTESLYFELAFSYNALGKFAEGEKISLEALNNKKADDLVKKEYIYSLVHQDKVKEADDFLSKNISSFKTQNNKIEAIINTIAVSAHKGNLTVAEKWMKELKSEPNIDRYQKNIQQLESIIKEKQSKIL</sequence>
<dbReference type="Proteomes" id="UP001163731">
    <property type="component" value="Unassembled WGS sequence"/>
</dbReference>
<reference evidence="1" key="1">
    <citation type="submission" date="2022-10" db="EMBL/GenBank/DDBJ databases">
        <title>Chryseobacterium babae sp. nov. isolated from the gut of the beetle Oryctes rhinoceros, and Chryseobacterium kimseyorum sp. nov., isolated from a stick insect rearing cage.</title>
        <authorList>
            <person name="Shelomi M."/>
            <person name="Han C.-J."/>
            <person name="Chen W.-M."/>
            <person name="Chen H.-K."/>
            <person name="Liaw S.-J."/>
            <person name="Muhle E."/>
            <person name="Clermont D."/>
        </authorList>
    </citation>
    <scope>NUCLEOTIDE SEQUENCE</scope>
    <source>
        <strain evidence="1">09-1422</strain>
    </source>
</reference>
<evidence type="ECO:0000313" key="1">
    <source>
        <dbReference type="EMBL" id="MCW3167357.1"/>
    </source>
</evidence>
<organism evidence="1 2">
    <name type="scientific">Chryseobacterium kimseyorum</name>
    <dbReference type="NCBI Taxonomy" id="2984028"/>
    <lineage>
        <taxon>Bacteria</taxon>
        <taxon>Pseudomonadati</taxon>
        <taxon>Bacteroidota</taxon>
        <taxon>Flavobacteriia</taxon>
        <taxon>Flavobacteriales</taxon>
        <taxon>Weeksellaceae</taxon>
        <taxon>Chryseobacterium group</taxon>
        <taxon>Chryseobacterium</taxon>
    </lineage>
</organism>
<accession>A0ABT3HU86</accession>